<dbReference type="Gene3D" id="3.40.80.10">
    <property type="entry name" value="Peptidoglycan recognition protein-like"/>
    <property type="match status" value="1"/>
</dbReference>
<dbReference type="FunFam" id="3.40.80.10:FF:000006">
    <property type="entry name" value="N-acetylmuramoyl-L-alanine amidase"/>
    <property type="match status" value="1"/>
</dbReference>
<dbReference type="PANTHER" id="PTHR30417:SF1">
    <property type="entry name" value="N-ACETYLMURAMOYL-L-ALANINE AMIDASE AMID"/>
    <property type="match status" value="1"/>
</dbReference>
<dbReference type="EMBL" id="BNJK01000002">
    <property type="protein sequence ID" value="GHO99070.1"/>
    <property type="molecule type" value="Genomic_DNA"/>
</dbReference>
<dbReference type="GO" id="GO:0071555">
    <property type="term" value="P:cell wall organization"/>
    <property type="evidence" value="ECO:0007669"/>
    <property type="project" value="UniProtKB-KW"/>
</dbReference>
<keyword evidence="3" id="KW-0378">Hydrolase</keyword>
<dbReference type="InterPro" id="IPR036505">
    <property type="entry name" value="Amidase/PGRP_sf"/>
</dbReference>
<evidence type="ECO:0000256" key="4">
    <source>
        <dbReference type="ARBA" id="ARBA00023316"/>
    </source>
</evidence>
<evidence type="ECO:0000256" key="5">
    <source>
        <dbReference type="SAM" id="MobiDB-lite"/>
    </source>
</evidence>
<dbReference type="GO" id="GO:0008745">
    <property type="term" value="F:N-acetylmuramoyl-L-alanine amidase activity"/>
    <property type="evidence" value="ECO:0007669"/>
    <property type="project" value="UniProtKB-EC"/>
</dbReference>
<evidence type="ECO:0000313" key="8">
    <source>
        <dbReference type="Proteomes" id="UP000597444"/>
    </source>
</evidence>
<dbReference type="InterPro" id="IPR002502">
    <property type="entry name" value="Amidase_domain"/>
</dbReference>
<comment type="catalytic activity">
    <reaction evidence="1">
        <text>Hydrolyzes the link between N-acetylmuramoyl residues and L-amino acid residues in certain cell-wall glycopeptides.</text>
        <dbReference type="EC" id="3.5.1.28"/>
    </reaction>
</comment>
<reference evidence="7" key="1">
    <citation type="submission" date="2020-10" db="EMBL/GenBank/DDBJ databases">
        <title>Taxonomic study of unclassified bacteria belonging to the class Ktedonobacteria.</title>
        <authorList>
            <person name="Yabe S."/>
            <person name="Wang C.M."/>
            <person name="Zheng Y."/>
            <person name="Sakai Y."/>
            <person name="Cavaletti L."/>
            <person name="Monciardini P."/>
            <person name="Donadio S."/>
        </authorList>
    </citation>
    <scope>NUCLEOTIDE SEQUENCE</scope>
    <source>
        <strain evidence="7">ID150040</strain>
    </source>
</reference>
<dbReference type="SUPFAM" id="SSF55846">
    <property type="entry name" value="N-acetylmuramoyl-L-alanine amidase-like"/>
    <property type="match status" value="1"/>
</dbReference>
<evidence type="ECO:0000256" key="3">
    <source>
        <dbReference type="ARBA" id="ARBA00022801"/>
    </source>
</evidence>
<organism evidence="7 8">
    <name type="scientific">Reticulibacter mediterranei</name>
    <dbReference type="NCBI Taxonomy" id="2778369"/>
    <lineage>
        <taxon>Bacteria</taxon>
        <taxon>Bacillati</taxon>
        <taxon>Chloroflexota</taxon>
        <taxon>Ktedonobacteria</taxon>
        <taxon>Ktedonobacterales</taxon>
        <taxon>Reticulibacteraceae</taxon>
        <taxon>Reticulibacter</taxon>
    </lineage>
</organism>
<evidence type="ECO:0000313" key="7">
    <source>
        <dbReference type="EMBL" id="GHO99070.1"/>
    </source>
</evidence>
<evidence type="ECO:0000259" key="6">
    <source>
        <dbReference type="SMART" id="SM00644"/>
    </source>
</evidence>
<dbReference type="GO" id="GO:0009253">
    <property type="term" value="P:peptidoglycan catabolic process"/>
    <property type="evidence" value="ECO:0007669"/>
    <property type="project" value="InterPro"/>
</dbReference>
<dbReference type="EC" id="3.5.1.28" evidence="2"/>
<evidence type="ECO:0000256" key="1">
    <source>
        <dbReference type="ARBA" id="ARBA00001561"/>
    </source>
</evidence>
<dbReference type="CDD" id="cd06583">
    <property type="entry name" value="PGRP"/>
    <property type="match status" value="1"/>
</dbReference>
<dbReference type="InterPro" id="IPR051206">
    <property type="entry name" value="NAMLAA_amidase_2"/>
</dbReference>
<feature type="compositionally biased region" description="Low complexity" evidence="5">
    <location>
        <begin position="43"/>
        <end position="57"/>
    </location>
</feature>
<dbReference type="PANTHER" id="PTHR30417">
    <property type="entry name" value="N-ACETYLMURAMOYL-L-ALANINE AMIDASE AMID"/>
    <property type="match status" value="1"/>
</dbReference>
<feature type="region of interest" description="Disordered" evidence="5">
    <location>
        <begin position="43"/>
        <end position="65"/>
    </location>
</feature>
<dbReference type="SMART" id="SM00644">
    <property type="entry name" value="Ami_2"/>
    <property type="match status" value="1"/>
</dbReference>
<dbReference type="AlphaFoldDB" id="A0A8J3N820"/>
<dbReference type="Pfam" id="PF01510">
    <property type="entry name" value="Amidase_2"/>
    <property type="match status" value="1"/>
</dbReference>
<proteinExistence type="predicted"/>
<evidence type="ECO:0000256" key="2">
    <source>
        <dbReference type="ARBA" id="ARBA00011901"/>
    </source>
</evidence>
<protein>
    <recommendedName>
        <fullName evidence="2">N-acetylmuramoyl-L-alanine amidase</fullName>
        <ecNumber evidence="2">3.5.1.28</ecNumber>
    </recommendedName>
</protein>
<feature type="domain" description="N-acetylmuramoyl-L-alanine amidase" evidence="6">
    <location>
        <begin position="127"/>
        <end position="270"/>
    </location>
</feature>
<dbReference type="Proteomes" id="UP000597444">
    <property type="component" value="Unassembled WGS sequence"/>
</dbReference>
<dbReference type="RefSeq" id="WP_220209732.1">
    <property type="nucleotide sequence ID" value="NZ_BNJK01000002.1"/>
</dbReference>
<gene>
    <name evidence="7" type="ORF">KSF_091180</name>
</gene>
<dbReference type="GO" id="GO:0009254">
    <property type="term" value="P:peptidoglycan turnover"/>
    <property type="evidence" value="ECO:0007669"/>
    <property type="project" value="TreeGrafter"/>
</dbReference>
<comment type="caution">
    <text evidence="7">The sequence shown here is derived from an EMBL/GenBank/DDBJ whole genome shotgun (WGS) entry which is preliminary data.</text>
</comment>
<name>A0A8J3N820_9CHLR</name>
<keyword evidence="4" id="KW-0961">Cell wall biogenesis/degradation</keyword>
<keyword evidence="8" id="KW-1185">Reference proteome</keyword>
<accession>A0A8J3N820</accession>
<sequence length="495" mass="53957">MRLRKPISRLSMRIVLSVFLLFVVALALTIGYTTSQTRAHAASSTSNNQAANQASSTPDASTDSLQAASSLPAGCTNDGKVDYPGAIDCVITPPTTYDCNNDQSPGNCNYTSSDRPTSCSVWVAPNQPLAVTKPCKLNQIVIHDTEGSLASTLSAFMCLGANPNNSSCQQVSAHYVIDLDGKVYQVVRDQDISYHDGNFWSNMHSIGIEHVGYDATGYQWYNSAQYLSSARLVAYLLKKYHLPLDRSHILAHSTVAASTLSTSPNHVDPGPYWLWDYYFHLISQQGAPLNSVALPHTITLHPRNNQALHGPKGPYGQVGTSADYNFFKLYTGPSTASGLIPAQDTSDPTDVSYNVEPGISYHYVNKVQDPAGTGDTMYQIWYGEEDQVHNDTPSYLAAAKLVWLAVPPGDGVDGTQRPEPDIFHTASLVKMKGENIQIYSRPTTDSRYVIGGSTDGATFFSGYTLIEDDTSSNLWYEINYNHRQAWVPASEVVGA</sequence>